<dbReference type="GO" id="GO:0010008">
    <property type="term" value="C:endosome membrane"/>
    <property type="evidence" value="ECO:0007669"/>
    <property type="project" value="UniProtKB-SubCell"/>
</dbReference>
<evidence type="ECO:0000256" key="9">
    <source>
        <dbReference type="ARBA" id="ARBA00033785"/>
    </source>
</evidence>
<organism evidence="12 13">
    <name type="scientific">Chaetomium fimeti</name>
    <dbReference type="NCBI Taxonomy" id="1854472"/>
    <lineage>
        <taxon>Eukaryota</taxon>
        <taxon>Fungi</taxon>
        <taxon>Dikarya</taxon>
        <taxon>Ascomycota</taxon>
        <taxon>Pezizomycotina</taxon>
        <taxon>Sordariomycetes</taxon>
        <taxon>Sordariomycetidae</taxon>
        <taxon>Sordariales</taxon>
        <taxon>Chaetomiaceae</taxon>
        <taxon>Chaetomium</taxon>
    </lineage>
</organism>
<dbReference type="EMBL" id="JAUEPN010000001">
    <property type="protein sequence ID" value="KAK3299989.1"/>
    <property type="molecule type" value="Genomic_DNA"/>
</dbReference>
<evidence type="ECO:0000256" key="4">
    <source>
        <dbReference type="ARBA" id="ARBA00022554"/>
    </source>
</evidence>
<evidence type="ECO:0000256" key="10">
    <source>
        <dbReference type="SAM" id="MobiDB-lite"/>
    </source>
</evidence>
<feature type="domain" description="PX" evidence="11">
    <location>
        <begin position="204"/>
        <end position="314"/>
    </location>
</feature>
<sequence>MAPNNEQDQHPPQPAHREPPPDPLRNGNPDNNHPADGEGTSIPPSPPQVNGDEPAPSRAALFPSDSASETSIPSTTAEAEDEEGDLISPSASIPPYWSSARAAEQLLLLQQQQHNNNHNNPLRPHGHAPGHARGASSASVESVLPPGAITLQDNEEEDDGEDEEGGSNRGNGNGNGNGGEHAGRRSNSSEVYGRDRNRACWARSVQVTDPVVVNGSATNIGAFVVWNIKVEALNGSRINIRKRYSEFDDLRRRLVQTFPGFEAAVPALPPKSVLKRFHPRFLEKRRAGLQYFLNCILLNPEFSGSPVLKEFLFS</sequence>
<dbReference type="RefSeq" id="XP_062663503.1">
    <property type="nucleotide sequence ID" value="XM_062807814.1"/>
</dbReference>
<evidence type="ECO:0000259" key="11">
    <source>
        <dbReference type="PROSITE" id="PS50195"/>
    </source>
</evidence>
<dbReference type="InterPro" id="IPR037917">
    <property type="entry name" value="Ypt35_PX"/>
</dbReference>
<accession>A0AAE0LX61</accession>
<evidence type="ECO:0000256" key="8">
    <source>
        <dbReference type="ARBA" id="ARBA00033774"/>
    </source>
</evidence>
<gene>
    <name evidence="12" type="ORF">B0H64DRAFT_470127</name>
</gene>
<dbReference type="PANTHER" id="PTHR10555">
    <property type="entry name" value="SORTING NEXIN"/>
    <property type="match status" value="1"/>
</dbReference>
<feature type="region of interest" description="Disordered" evidence="10">
    <location>
        <begin position="1"/>
        <end position="94"/>
    </location>
</feature>
<dbReference type="InterPro" id="IPR001683">
    <property type="entry name" value="PX_dom"/>
</dbReference>
<keyword evidence="4" id="KW-0926">Vacuole</keyword>
<feature type="compositionally biased region" description="Gly residues" evidence="10">
    <location>
        <begin position="167"/>
        <end position="180"/>
    </location>
</feature>
<evidence type="ECO:0000256" key="2">
    <source>
        <dbReference type="ARBA" id="ARBA00004177"/>
    </source>
</evidence>
<dbReference type="PROSITE" id="PS50195">
    <property type="entry name" value="PX"/>
    <property type="match status" value="1"/>
</dbReference>
<evidence type="ECO:0000313" key="13">
    <source>
        <dbReference type="Proteomes" id="UP001278766"/>
    </source>
</evidence>
<keyword evidence="13" id="KW-1185">Reference proteome</keyword>
<dbReference type="GO" id="GO:0032266">
    <property type="term" value="F:phosphatidylinositol-3-phosphate binding"/>
    <property type="evidence" value="ECO:0007669"/>
    <property type="project" value="InterPro"/>
</dbReference>
<proteinExistence type="inferred from homology"/>
<keyword evidence="5" id="KW-0967">Endosome</keyword>
<dbReference type="Pfam" id="PF00787">
    <property type="entry name" value="PX"/>
    <property type="match status" value="1"/>
</dbReference>
<reference evidence="12" key="1">
    <citation type="journal article" date="2023" name="Mol. Phylogenet. Evol.">
        <title>Genome-scale phylogeny and comparative genomics of the fungal order Sordariales.</title>
        <authorList>
            <person name="Hensen N."/>
            <person name="Bonometti L."/>
            <person name="Westerberg I."/>
            <person name="Brannstrom I.O."/>
            <person name="Guillou S."/>
            <person name="Cros-Aarteil S."/>
            <person name="Calhoun S."/>
            <person name="Haridas S."/>
            <person name="Kuo A."/>
            <person name="Mondo S."/>
            <person name="Pangilinan J."/>
            <person name="Riley R."/>
            <person name="LaButti K."/>
            <person name="Andreopoulos B."/>
            <person name="Lipzen A."/>
            <person name="Chen C."/>
            <person name="Yan M."/>
            <person name="Daum C."/>
            <person name="Ng V."/>
            <person name="Clum A."/>
            <person name="Steindorff A."/>
            <person name="Ohm R.A."/>
            <person name="Martin F."/>
            <person name="Silar P."/>
            <person name="Natvig D.O."/>
            <person name="Lalanne C."/>
            <person name="Gautier V."/>
            <person name="Ament-Velasquez S.L."/>
            <person name="Kruys A."/>
            <person name="Hutchinson M.I."/>
            <person name="Powell A.J."/>
            <person name="Barry K."/>
            <person name="Miller A.N."/>
            <person name="Grigoriev I.V."/>
            <person name="Debuchy R."/>
            <person name="Gladieux P."/>
            <person name="Hiltunen Thoren M."/>
            <person name="Johannesson H."/>
        </authorList>
    </citation>
    <scope>NUCLEOTIDE SEQUENCE</scope>
    <source>
        <strain evidence="12">CBS 168.71</strain>
    </source>
</reference>
<evidence type="ECO:0000256" key="3">
    <source>
        <dbReference type="ARBA" id="ARBA00007426"/>
    </source>
</evidence>
<evidence type="ECO:0000313" key="12">
    <source>
        <dbReference type="EMBL" id="KAK3299989.1"/>
    </source>
</evidence>
<dbReference type="Gene3D" id="3.30.1520.10">
    <property type="entry name" value="Phox-like domain"/>
    <property type="match status" value="1"/>
</dbReference>
<comment type="similarity">
    <text evidence="3">Belongs to the YPT35 family.</text>
</comment>
<dbReference type="SMART" id="SM00312">
    <property type="entry name" value="PX"/>
    <property type="match status" value="1"/>
</dbReference>
<dbReference type="AlphaFoldDB" id="A0AAE0LX61"/>
<evidence type="ECO:0000256" key="6">
    <source>
        <dbReference type="ARBA" id="ARBA00023136"/>
    </source>
</evidence>
<dbReference type="GO" id="GO:0005774">
    <property type="term" value="C:vacuolar membrane"/>
    <property type="evidence" value="ECO:0007669"/>
    <property type="project" value="UniProtKB-SubCell"/>
</dbReference>
<feature type="compositionally biased region" description="Polar residues" evidence="10">
    <location>
        <begin position="65"/>
        <end position="77"/>
    </location>
</feature>
<feature type="region of interest" description="Disordered" evidence="10">
    <location>
        <begin position="115"/>
        <end position="191"/>
    </location>
</feature>
<dbReference type="SUPFAM" id="SSF64268">
    <property type="entry name" value="PX domain"/>
    <property type="match status" value="1"/>
</dbReference>
<dbReference type="GeneID" id="87844762"/>
<keyword evidence="6" id="KW-0472">Membrane</keyword>
<protein>
    <recommendedName>
        <fullName evidence="8">Endosomal/vacuolar adapter protein YPT35</fullName>
    </recommendedName>
    <alternativeName>
        <fullName evidence="9">PX domain-containing protein YPT35</fullName>
    </alternativeName>
</protein>
<reference evidence="12" key="2">
    <citation type="submission" date="2023-06" db="EMBL/GenBank/DDBJ databases">
        <authorList>
            <consortium name="Lawrence Berkeley National Laboratory"/>
            <person name="Haridas S."/>
            <person name="Hensen N."/>
            <person name="Bonometti L."/>
            <person name="Westerberg I."/>
            <person name="Brannstrom I.O."/>
            <person name="Guillou S."/>
            <person name="Cros-Aarteil S."/>
            <person name="Calhoun S."/>
            <person name="Kuo A."/>
            <person name="Mondo S."/>
            <person name="Pangilinan J."/>
            <person name="Riley R."/>
            <person name="Labutti K."/>
            <person name="Andreopoulos B."/>
            <person name="Lipzen A."/>
            <person name="Chen C."/>
            <person name="Yanf M."/>
            <person name="Daum C."/>
            <person name="Ng V."/>
            <person name="Clum A."/>
            <person name="Steindorff A."/>
            <person name="Ohm R."/>
            <person name="Martin F."/>
            <person name="Silar P."/>
            <person name="Natvig D."/>
            <person name="Lalanne C."/>
            <person name="Gautier V."/>
            <person name="Ament-Velasquez S.L."/>
            <person name="Kruys A."/>
            <person name="Hutchinson M.I."/>
            <person name="Powell A.J."/>
            <person name="Barry K."/>
            <person name="Miller A.N."/>
            <person name="Grigoriev I.V."/>
            <person name="Debuchy R."/>
            <person name="Gladieux P."/>
            <person name="Thoren M.H."/>
            <person name="Johannesson H."/>
        </authorList>
    </citation>
    <scope>NUCLEOTIDE SEQUENCE</scope>
    <source>
        <strain evidence="12">CBS 168.71</strain>
    </source>
</reference>
<name>A0AAE0LX61_9PEZI</name>
<dbReference type="Proteomes" id="UP001278766">
    <property type="component" value="Unassembled WGS sequence"/>
</dbReference>
<feature type="compositionally biased region" description="Acidic residues" evidence="10">
    <location>
        <begin position="153"/>
        <end position="165"/>
    </location>
</feature>
<dbReference type="InterPro" id="IPR036871">
    <property type="entry name" value="PX_dom_sf"/>
</dbReference>
<comment type="caution">
    <text evidence="12">The sequence shown here is derived from an EMBL/GenBank/DDBJ whole genome shotgun (WGS) entry which is preliminary data.</text>
</comment>
<evidence type="ECO:0000256" key="1">
    <source>
        <dbReference type="ARBA" id="ARBA00004148"/>
    </source>
</evidence>
<evidence type="ECO:0000256" key="5">
    <source>
        <dbReference type="ARBA" id="ARBA00022753"/>
    </source>
</evidence>
<evidence type="ECO:0000256" key="7">
    <source>
        <dbReference type="ARBA" id="ARBA00033728"/>
    </source>
</evidence>
<dbReference type="PANTHER" id="PTHR10555:SF170">
    <property type="entry name" value="FI18122P1"/>
    <property type="match status" value="1"/>
</dbReference>
<comment type="subcellular location">
    <subcellularLocation>
        <location evidence="2">Endosome</location>
    </subcellularLocation>
    <subcellularLocation>
        <location evidence="1">Vacuole membrane</location>
        <topology evidence="1">Peripheral membrane protein</topology>
    </subcellularLocation>
</comment>
<dbReference type="CDD" id="cd07280">
    <property type="entry name" value="PX_YPT35"/>
    <property type="match status" value="1"/>
</dbReference>
<comment type="function">
    <text evidence="7">Recruits the lipid transfer protein VPS13 to endosomal and vacuolar membranes.</text>
</comment>